<organism evidence="1 2">
    <name type="scientific">Dinoponera quadriceps</name>
    <name type="common">South American ant</name>
    <dbReference type="NCBI Taxonomy" id="609295"/>
    <lineage>
        <taxon>Eukaryota</taxon>
        <taxon>Metazoa</taxon>
        <taxon>Ecdysozoa</taxon>
        <taxon>Arthropoda</taxon>
        <taxon>Hexapoda</taxon>
        <taxon>Insecta</taxon>
        <taxon>Pterygota</taxon>
        <taxon>Neoptera</taxon>
        <taxon>Endopterygota</taxon>
        <taxon>Hymenoptera</taxon>
        <taxon>Apocrita</taxon>
        <taxon>Aculeata</taxon>
        <taxon>Formicoidea</taxon>
        <taxon>Formicidae</taxon>
        <taxon>Ponerinae</taxon>
        <taxon>Ponerini</taxon>
        <taxon>Dinoponera</taxon>
    </lineage>
</organism>
<dbReference type="Gene3D" id="3.30.420.10">
    <property type="entry name" value="Ribonuclease H-like superfamily/Ribonuclease H"/>
    <property type="match status" value="1"/>
</dbReference>
<dbReference type="Proteomes" id="UP000515204">
    <property type="component" value="Unplaced"/>
</dbReference>
<dbReference type="OrthoDB" id="7545062at2759"/>
<dbReference type="PANTHER" id="PTHR46060:SF1">
    <property type="entry name" value="MARINER MOS1 TRANSPOSASE-LIKE PROTEIN"/>
    <property type="match status" value="1"/>
</dbReference>
<dbReference type="RefSeq" id="XP_014486949.1">
    <property type="nucleotide sequence ID" value="XM_014631463.1"/>
</dbReference>
<dbReference type="InterPro" id="IPR036397">
    <property type="entry name" value="RNaseH_sf"/>
</dbReference>
<evidence type="ECO:0000313" key="1">
    <source>
        <dbReference type="Proteomes" id="UP000515204"/>
    </source>
</evidence>
<dbReference type="AlphaFoldDB" id="A0A6P3YAF9"/>
<accession>A0A6P3YAF9</accession>
<gene>
    <name evidence="2" type="primary">LOC106750854</name>
</gene>
<dbReference type="KEGG" id="dqu:106750854"/>
<dbReference type="PANTHER" id="PTHR46060">
    <property type="entry name" value="MARINER MOS1 TRANSPOSASE-LIKE PROTEIN"/>
    <property type="match status" value="1"/>
</dbReference>
<dbReference type="InterPro" id="IPR052709">
    <property type="entry name" value="Transposase-MT_Hybrid"/>
</dbReference>
<proteinExistence type="predicted"/>
<evidence type="ECO:0000313" key="2">
    <source>
        <dbReference type="RefSeq" id="XP_014486949.1"/>
    </source>
</evidence>
<dbReference type="GeneID" id="106750854"/>
<reference evidence="2" key="1">
    <citation type="submission" date="2025-08" db="UniProtKB">
        <authorList>
            <consortium name="RefSeq"/>
        </authorList>
    </citation>
    <scope>IDENTIFICATION</scope>
</reference>
<sequence length="147" mass="16580">MRGTDVAQRPVTEENIRLVGSLIESDCRLTVAEIASEVGISFGSAQAIITDDLGFGKVSATWVPRLLTENQKRYRLEVCKRLLTRYQAEGEAFLHRIVTCDETWVHHYTPESKEASMEWRKKSESAFVKAKTQFLAGKVLATVFCLL</sequence>
<name>A0A6P3YAF9_DINQU</name>
<protein>
    <submittedName>
        <fullName evidence="2">Histone-lysine N-methyltransferase SETMAR-like</fullName>
    </submittedName>
</protein>
<dbReference type="GO" id="GO:0003676">
    <property type="term" value="F:nucleic acid binding"/>
    <property type="evidence" value="ECO:0007669"/>
    <property type="project" value="InterPro"/>
</dbReference>
<keyword evidence="1" id="KW-1185">Reference proteome</keyword>